<evidence type="ECO:0000256" key="2">
    <source>
        <dbReference type="SAM" id="Phobius"/>
    </source>
</evidence>
<gene>
    <name evidence="3" type="ORF">BD410DRAFT_840493</name>
</gene>
<keyword evidence="2" id="KW-0472">Membrane</keyword>
<dbReference type="EMBL" id="ML170180">
    <property type="protein sequence ID" value="TDL21550.1"/>
    <property type="molecule type" value="Genomic_DNA"/>
</dbReference>
<keyword evidence="2" id="KW-0812">Transmembrane</keyword>
<dbReference type="AlphaFoldDB" id="A0A4Y7Q415"/>
<dbReference type="Proteomes" id="UP000294933">
    <property type="component" value="Unassembled WGS sequence"/>
</dbReference>
<name>A0A4Y7Q415_9AGAM</name>
<protein>
    <submittedName>
        <fullName evidence="3">Uncharacterized protein</fullName>
    </submittedName>
</protein>
<feature type="transmembrane region" description="Helical" evidence="2">
    <location>
        <begin position="6"/>
        <end position="27"/>
    </location>
</feature>
<feature type="compositionally biased region" description="Basic and acidic residues" evidence="1">
    <location>
        <begin position="229"/>
        <end position="241"/>
    </location>
</feature>
<feature type="transmembrane region" description="Helical" evidence="2">
    <location>
        <begin position="77"/>
        <end position="98"/>
    </location>
</feature>
<organism evidence="3 4">
    <name type="scientific">Rickenella mellea</name>
    <dbReference type="NCBI Taxonomy" id="50990"/>
    <lineage>
        <taxon>Eukaryota</taxon>
        <taxon>Fungi</taxon>
        <taxon>Dikarya</taxon>
        <taxon>Basidiomycota</taxon>
        <taxon>Agaricomycotina</taxon>
        <taxon>Agaricomycetes</taxon>
        <taxon>Hymenochaetales</taxon>
        <taxon>Rickenellaceae</taxon>
        <taxon>Rickenella</taxon>
    </lineage>
</organism>
<feature type="region of interest" description="Disordered" evidence="1">
    <location>
        <begin position="222"/>
        <end position="251"/>
    </location>
</feature>
<dbReference type="VEuPathDB" id="FungiDB:BD410DRAFT_840493"/>
<reference evidence="3 4" key="1">
    <citation type="submission" date="2018-06" db="EMBL/GenBank/DDBJ databases">
        <title>A transcriptomic atlas of mushroom development highlights an independent origin of complex multicellularity.</title>
        <authorList>
            <consortium name="DOE Joint Genome Institute"/>
            <person name="Krizsan K."/>
            <person name="Almasi E."/>
            <person name="Merenyi Z."/>
            <person name="Sahu N."/>
            <person name="Viragh M."/>
            <person name="Koszo T."/>
            <person name="Mondo S."/>
            <person name="Kiss B."/>
            <person name="Balint B."/>
            <person name="Kues U."/>
            <person name="Barry K."/>
            <person name="Hegedus J.C."/>
            <person name="Henrissat B."/>
            <person name="Johnson J."/>
            <person name="Lipzen A."/>
            <person name="Ohm R."/>
            <person name="Nagy I."/>
            <person name="Pangilinan J."/>
            <person name="Yan J."/>
            <person name="Xiong Y."/>
            <person name="Grigoriev I.V."/>
            <person name="Hibbett D.S."/>
            <person name="Nagy L.G."/>
        </authorList>
    </citation>
    <scope>NUCLEOTIDE SEQUENCE [LARGE SCALE GENOMIC DNA]</scope>
    <source>
        <strain evidence="3 4">SZMC22713</strain>
    </source>
</reference>
<feature type="transmembrane region" description="Helical" evidence="2">
    <location>
        <begin position="34"/>
        <end position="54"/>
    </location>
</feature>
<evidence type="ECO:0000313" key="4">
    <source>
        <dbReference type="Proteomes" id="UP000294933"/>
    </source>
</evidence>
<sequence>MQNYHLTFATIIQGLVSVTLITRTYALYGKSRRVLALTCLTFLFALGLGVYMITRVPLAVNIPPGCGVSVDAATGTAYGIAWIGVVVLDTEILILTAWKTFGIIRDWNKLGMVNLGGTRIAHVFLRDGCIYFGILTITNLSQILTLLYCPPPLKGLSTNFVPIMAAIVISRLMLNLREPDTLSNRAELSTSLELGAFKANERTIITTGRIASAVTHTNSTGTFVGGVEDGDHGGGEDRADEMGINNTGGIF</sequence>
<feature type="transmembrane region" description="Helical" evidence="2">
    <location>
        <begin position="129"/>
        <end position="148"/>
    </location>
</feature>
<accession>A0A4Y7Q415</accession>
<evidence type="ECO:0000313" key="3">
    <source>
        <dbReference type="EMBL" id="TDL21550.1"/>
    </source>
</evidence>
<dbReference type="OrthoDB" id="2804471at2759"/>
<evidence type="ECO:0000256" key="1">
    <source>
        <dbReference type="SAM" id="MobiDB-lite"/>
    </source>
</evidence>
<keyword evidence="2" id="KW-1133">Transmembrane helix</keyword>
<dbReference type="STRING" id="50990.A0A4Y7Q415"/>
<keyword evidence="4" id="KW-1185">Reference proteome</keyword>
<proteinExistence type="predicted"/>